<accession>G0LLI7</accession>
<dbReference type="InterPro" id="IPR058341">
    <property type="entry name" value="DUF8028"/>
</dbReference>
<evidence type="ECO:0000313" key="2">
    <source>
        <dbReference type="EMBL" id="CCC40793.1"/>
    </source>
</evidence>
<gene>
    <name evidence="2" type="ordered locus">Hqrw_2997</name>
</gene>
<reference evidence="2 3" key="1">
    <citation type="journal article" date="2011" name="PLoS ONE">
        <title>Haloquadratum walsbyi: limited diversity in a global pond.</title>
        <authorList>
            <person name="Dyall-Smith M."/>
            <person name="Pfeiffer F."/>
            <person name="Klee K."/>
            <person name="Palm P."/>
            <person name="Gross K."/>
            <person name="Schuster S.C."/>
            <person name="Rampp M."/>
            <person name="Oesterhelt D."/>
        </authorList>
    </citation>
    <scope>NUCLEOTIDE SEQUENCE [LARGE SCALE GENOMIC DNA]</scope>
    <source>
        <strain evidence="3">DSM 16854 / JCM 12705 / C23</strain>
    </source>
</reference>
<feature type="transmembrane region" description="Helical" evidence="1">
    <location>
        <begin position="55"/>
        <end position="74"/>
    </location>
</feature>
<dbReference type="RefSeq" id="WP_014556323.1">
    <property type="nucleotide sequence ID" value="NC_017459.1"/>
</dbReference>
<feature type="transmembrane region" description="Helical" evidence="1">
    <location>
        <begin position="31"/>
        <end position="49"/>
    </location>
</feature>
<name>G0LLI7_HALWC</name>
<keyword evidence="1" id="KW-0812">Transmembrane</keyword>
<dbReference type="EMBL" id="FR746099">
    <property type="protein sequence ID" value="CCC40793.1"/>
    <property type="molecule type" value="Genomic_DNA"/>
</dbReference>
<dbReference type="AlphaFoldDB" id="G0LLI7"/>
<dbReference type="Pfam" id="PF26071">
    <property type="entry name" value="DUF8028"/>
    <property type="match status" value="1"/>
</dbReference>
<evidence type="ECO:0000256" key="1">
    <source>
        <dbReference type="SAM" id="Phobius"/>
    </source>
</evidence>
<keyword evidence="1" id="KW-0472">Membrane</keyword>
<sequence length="82" mass="9119">MSNVPYTNDQPSNNRTTIQAACRHGVRHTKVAMFWSAIILPVGYLPLLIGGLHNFETIIFVTLVAFNIIALYIGHDHQPSDS</sequence>
<dbReference type="HOGENOM" id="CLU_170795_1_1_2"/>
<protein>
    <submittedName>
        <fullName evidence="2">Uncharacterized protein</fullName>
    </submittedName>
</protein>
<dbReference type="OrthoDB" id="340775at2157"/>
<proteinExistence type="predicted"/>
<organism evidence="2 3">
    <name type="scientific">Haloquadratum walsbyi (strain DSM 16854 / JCM 12705 / C23)</name>
    <dbReference type="NCBI Taxonomy" id="768065"/>
    <lineage>
        <taxon>Archaea</taxon>
        <taxon>Methanobacteriati</taxon>
        <taxon>Methanobacteriota</taxon>
        <taxon>Stenosarchaea group</taxon>
        <taxon>Halobacteria</taxon>
        <taxon>Halobacteriales</taxon>
        <taxon>Haloferacaceae</taxon>
        <taxon>Haloquadratum</taxon>
    </lineage>
</organism>
<dbReference type="GeneID" id="12447773"/>
<dbReference type="KEGG" id="hwc:Hqrw_2997"/>
<evidence type="ECO:0000313" key="3">
    <source>
        <dbReference type="Proteomes" id="UP000007954"/>
    </source>
</evidence>
<keyword evidence="1" id="KW-1133">Transmembrane helix</keyword>
<dbReference type="Proteomes" id="UP000007954">
    <property type="component" value="Chromosome"/>
</dbReference>